<dbReference type="Proteomes" id="UP001151760">
    <property type="component" value="Unassembled WGS sequence"/>
</dbReference>
<evidence type="ECO:0000256" key="1">
    <source>
        <dbReference type="SAM" id="MobiDB-lite"/>
    </source>
</evidence>
<gene>
    <name evidence="2" type="ORF">Tco_0802232</name>
</gene>
<dbReference type="PANTHER" id="PTHR32002:SF49">
    <property type="entry name" value="BILE ACID:SODIUM SYMPORTER_ARSENICAL RESISTANCE PROTEIN ACR3-RELATED"/>
    <property type="match status" value="1"/>
</dbReference>
<name>A0ABQ4ZY79_9ASTR</name>
<evidence type="ECO:0000313" key="3">
    <source>
        <dbReference type="Proteomes" id="UP001151760"/>
    </source>
</evidence>
<organism evidence="2 3">
    <name type="scientific">Tanacetum coccineum</name>
    <dbReference type="NCBI Taxonomy" id="301880"/>
    <lineage>
        <taxon>Eukaryota</taxon>
        <taxon>Viridiplantae</taxon>
        <taxon>Streptophyta</taxon>
        <taxon>Embryophyta</taxon>
        <taxon>Tracheophyta</taxon>
        <taxon>Spermatophyta</taxon>
        <taxon>Magnoliopsida</taxon>
        <taxon>eudicotyledons</taxon>
        <taxon>Gunneridae</taxon>
        <taxon>Pentapetalae</taxon>
        <taxon>asterids</taxon>
        <taxon>campanulids</taxon>
        <taxon>Asterales</taxon>
        <taxon>Asteraceae</taxon>
        <taxon>Asteroideae</taxon>
        <taxon>Anthemideae</taxon>
        <taxon>Anthemidinae</taxon>
        <taxon>Tanacetum</taxon>
    </lineage>
</organism>
<accession>A0ABQ4ZY79</accession>
<reference evidence="2" key="1">
    <citation type="journal article" date="2022" name="Int. J. Mol. Sci.">
        <title>Draft Genome of Tanacetum Coccineum: Genomic Comparison of Closely Related Tanacetum-Family Plants.</title>
        <authorList>
            <person name="Yamashiro T."/>
            <person name="Shiraishi A."/>
            <person name="Nakayama K."/>
            <person name="Satake H."/>
        </authorList>
    </citation>
    <scope>NUCLEOTIDE SEQUENCE</scope>
</reference>
<dbReference type="InterPro" id="IPR045012">
    <property type="entry name" value="NLP"/>
</dbReference>
<feature type="compositionally biased region" description="Basic and acidic residues" evidence="1">
    <location>
        <begin position="8"/>
        <end position="23"/>
    </location>
</feature>
<protein>
    <submittedName>
        <fullName evidence="2">Uncharacterized protein</fullName>
    </submittedName>
</protein>
<evidence type="ECO:0000313" key="2">
    <source>
        <dbReference type="EMBL" id="GJS95264.1"/>
    </source>
</evidence>
<feature type="region of interest" description="Disordered" evidence="1">
    <location>
        <begin position="1"/>
        <end position="30"/>
    </location>
</feature>
<sequence length="513" mass="58106">MVQVNDLTHTKESQEVTENEPHQPTRNTLRIGGGMHVFTYETIGHSIGPIDHGLGSQVKPRSAKSNLVHFEEMDKPTWWTSNGIERRVTRGVPSLVMPDTWSIFIYQRDARDTITLPMRIPRPIISGEVFLGGFRKPFMGVWALAFRAETPIRYQHATGYARRSSPTDLIQLVDIMYDYNFNQIPKALKEGRKQVDVDYIAPLDRNRKTASVLVPQQVNAQQFGTSTTENFPDDLGTRMMYDKIKSAFSKVSNGGELIVQFWAPVTSGNGRVLSTSGQPFTVIKDEKQHGDRHSMTMISSPPTNAFLNRLPEEVLDKKNHREGSLMRYASDCGLWTSYTLPIGCPSQYYSSCISVVECSSISSINLEIVNTINRALEQVDLNVYNVQDRIPYNEYDEACDMVILKMGEELVVETLQDYQPRFCENISQLSTDKLMAWVSTDDVAYSGFTICMSIDTGEFNCAFEFIWHQNSNYVLLLEALLLTLKRCLPRFNFASDAELGDGLHVIDVDNSRE</sequence>
<comment type="caution">
    <text evidence="2">The sequence shown here is derived from an EMBL/GenBank/DDBJ whole genome shotgun (WGS) entry which is preliminary data.</text>
</comment>
<dbReference type="EMBL" id="BQNB010011796">
    <property type="protein sequence ID" value="GJS95264.1"/>
    <property type="molecule type" value="Genomic_DNA"/>
</dbReference>
<proteinExistence type="predicted"/>
<dbReference type="PANTHER" id="PTHR32002">
    <property type="entry name" value="PROTEIN NLP8"/>
    <property type="match status" value="1"/>
</dbReference>
<keyword evidence="3" id="KW-1185">Reference proteome</keyword>
<reference evidence="2" key="2">
    <citation type="submission" date="2022-01" db="EMBL/GenBank/DDBJ databases">
        <authorList>
            <person name="Yamashiro T."/>
            <person name="Shiraishi A."/>
            <person name="Satake H."/>
            <person name="Nakayama K."/>
        </authorList>
    </citation>
    <scope>NUCLEOTIDE SEQUENCE</scope>
</reference>